<feature type="domain" description="Chalcone/stilbene synthase N-terminal" evidence="4">
    <location>
        <begin position="3"/>
        <end position="213"/>
    </location>
</feature>
<evidence type="ECO:0000259" key="4">
    <source>
        <dbReference type="Pfam" id="PF00195"/>
    </source>
</evidence>
<dbReference type="Pfam" id="PF00195">
    <property type="entry name" value="Chal_sti_synt_N"/>
    <property type="match status" value="1"/>
</dbReference>
<reference evidence="6" key="1">
    <citation type="submission" date="2021-01" db="EMBL/GenBank/DDBJ databases">
        <title>Fulvivirga kasyanovii gen. nov., sp nov., a novel member of the phylum Bacteroidetes isolated from seawater in a mussel farm.</title>
        <authorList>
            <person name="Zhao L.-H."/>
            <person name="Wang Z.-J."/>
        </authorList>
    </citation>
    <scope>NUCLEOTIDE SEQUENCE</scope>
    <source>
        <strain evidence="6">29W222</strain>
    </source>
</reference>
<keyword evidence="7" id="KW-1185">Reference proteome</keyword>
<evidence type="ECO:0000259" key="5">
    <source>
        <dbReference type="Pfam" id="PF02797"/>
    </source>
</evidence>
<dbReference type="InterPro" id="IPR016039">
    <property type="entry name" value="Thiolase-like"/>
</dbReference>
<dbReference type="Pfam" id="PF02797">
    <property type="entry name" value="Chal_sti_synt_C"/>
    <property type="match status" value="1"/>
</dbReference>
<comment type="caution">
    <text evidence="6">The sequence shown here is derived from an EMBL/GenBank/DDBJ whole genome shotgun (WGS) entry which is preliminary data.</text>
</comment>
<dbReference type="GO" id="GO:0016747">
    <property type="term" value="F:acyltransferase activity, transferring groups other than amino-acyl groups"/>
    <property type="evidence" value="ECO:0007669"/>
    <property type="project" value="InterPro"/>
</dbReference>
<dbReference type="InterPro" id="IPR012328">
    <property type="entry name" value="Chalcone/stilbene_synt_C"/>
</dbReference>
<keyword evidence="2" id="KW-0808">Transferase</keyword>
<comment type="similarity">
    <text evidence="1">Belongs to the thiolase-like superfamily. Chalcone/stilbene synthases family.</text>
</comment>
<dbReference type="SUPFAM" id="SSF53901">
    <property type="entry name" value="Thiolase-like"/>
    <property type="match status" value="2"/>
</dbReference>
<dbReference type="EMBL" id="JAEUGD010000023">
    <property type="protein sequence ID" value="MBL6446290.1"/>
    <property type="molecule type" value="Genomic_DNA"/>
</dbReference>
<name>A0A937FUE4_9BACT</name>
<sequence>MNAYITSIATSNPRFKIKQQDVLDFMIRAHQLKGVDADKLRVLYRATGILSRYSVIEDYQSSLVRQFFPDNKKLEPFPSTQERLELFQQEAITLCVEAAKRALTTTRAEQITHLITVSCTGMYAPGIDIELVDRLGLNSHVERTGINFMGCYAAFNAIKVADAICTANKGAKVLVVCVELCSIHFQKKAMDDYMLANALFGDGAAAVVVTGKPVTGVNLKTTSFFSELFRNGHEHMAWKIGNFGFEMRLSSYVPDVIESGVRLLTQKLLDKGGVDKFDYFAIHPGGKRILQVIEKELGISKRENQEAHDILSEYGNMSSPTILFVLKRVMDKFNMEDNGKNLLGLAFGPGLTLESMLLTIESH</sequence>
<dbReference type="CDD" id="cd00831">
    <property type="entry name" value="CHS_like"/>
    <property type="match status" value="1"/>
</dbReference>
<evidence type="ECO:0000313" key="6">
    <source>
        <dbReference type="EMBL" id="MBL6446290.1"/>
    </source>
</evidence>
<evidence type="ECO:0000256" key="2">
    <source>
        <dbReference type="ARBA" id="ARBA00022679"/>
    </source>
</evidence>
<evidence type="ECO:0000256" key="3">
    <source>
        <dbReference type="PIRSR" id="PIRSR000451-1"/>
    </source>
</evidence>
<dbReference type="PANTHER" id="PTHR11877">
    <property type="entry name" value="HYDROXYMETHYLGLUTARYL-COA SYNTHASE"/>
    <property type="match status" value="1"/>
</dbReference>
<evidence type="ECO:0000313" key="7">
    <source>
        <dbReference type="Proteomes" id="UP000614216"/>
    </source>
</evidence>
<feature type="domain" description="Chalcone/stilbene synthase C-terminal" evidence="5">
    <location>
        <begin position="228"/>
        <end position="358"/>
    </location>
</feature>
<feature type="active site" description="Acyl-thioester intermediate" evidence="3">
    <location>
        <position position="151"/>
    </location>
</feature>
<protein>
    <submittedName>
        <fullName evidence="6">Type III polyketide synthase</fullName>
    </submittedName>
</protein>
<dbReference type="InterPro" id="IPR011141">
    <property type="entry name" value="Polyketide_synthase_type-III"/>
</dbReference>
<accession>A0A937FUE4</accession>
<dbReference type="PIRSF" id="PIRSF000451">
    <property type="entry name" value="PKS_III"/>
    <property type="match status" value="1"/>
</dbReference>
<dbReference type="RefSeq" id="WP_202855827.1">
    <property type="nucleotide sequence ID" value="NZ_JAEUGD010000023.1"/>
</dbReference>
<proteinExistence type="inferred from homology"/>
<organism evidence="6 7">
    <name type="scientific">Fulvivirga marina</name>
    <dbReference type="NCBI Taxonomy" id="2494733"/>
    <lineage>
        <taxon>Bacteria</taxon>
        <taxon>Pseudomonadati</taxon>
        <taxon>Bacteroidota</taxon>
        <taxon>Cytophagia</taxon>
        <taxon>Cytophagales</taxon>
        <taxon>Fulvivirgaceae</taxon>
        <taxon>Fulvivirga</taxon>
    </lineage>
</organism>
<evidence type="ECO:0000256" key="1">
    <source>
        <dbReference type="ARBA" id="ARBA00005531"/>
    </source>
</evidence>
<dbReference type="GO" id="GO:0030639">
    <property type="term" value="P:polyketide biosynthetic process"/>
    <property type="evidence" value="ECO:0007669"/>
    <property type="project" value="TreeGrafter"/>
</dbReference>
<dbReference type="PANTHER" id="PTHR11877:SF46">
    <property type="entry name" value="TYPE III POLYKETIDE SYNTHASE A"/>
    <property type="match status" value="1"/>
</dbReference>
<gene>
    <name evidence="6" type="ORF">JMN32_08220</name>
</gene>
<dbReference type="InterPro" id="IPR001099">
    <property type="entry name" value="Chalcone/stilbene_synt_N"/>
</dbReference>
<dbReference type="Proteomes" id="UP000614216">
    <property type="component" value="Unassembled WGS sequence"/>
</dbReference>
<dbReference type="Gene3D" id="3.40.47.10">
    <property type="match status" value="2"/>
</dbReference>
<dbReference type="AlphaFoldDB" id="A0A937FUE4"/>